<dbReference type="EMBL" id="CP041730">
    <property type="protein sequence ID" value="QDQ26155.1"/>
    <property type="molecule type" value="Genomic_DNA"/>
</dbReference>
<sequence length="421" mass="45740">MLLATMNSSPHWLFRFLLLLLIGTLAHAAPATEEIFEHFKDRIAQVQVIDLSAGSRVGYGSGFALGRADRIVTNYHVISKLVMAPRHHKAELKLVDGRVIPAELLAFDAVHDLAVLVPAQALPAAFELAGSPPPKGQRLYSLGVPNDLDFTIVEGTYNGLVGNTFHDRIHFTGAINSGMSGGPAIDAAGRLVGVNVAKDLRGDLVSFLVPAADVAALLAQPAPKGERRTVLRDQLLANQQSVVTQLLAQPMVRHPLGSFQLPGRFAEFMRCWGDAQRRDKQRYQQASYQCSNQDDVYLDDGFSTGTIALRHDWYGKGELNPLAFTALVNRMASYHNASGADGDDELGNYACQQAYVKLQGRVLKTAVCLRAFRKLGGLYDLYLKAVSVGDGREAVVSTLQLGGVTQANALGFARRYLEAMQ</sequence>
<dbReference type="SUPFAM" id="SSF50494">
    <property type="entry name" value="Trypsin-like serine proteases"/>
    <property type="match status" value="1"/>
</dbReference>
<dbReference type="Proteomes" id="UP000317550">
    <property type="component" value="Chromosome"/>
</dbReference>
<dbReference type="KEGG" id="cari:FNU76_07175"/>
<evidence type="ECO:0000313" key="2">
    <source>
        <dbReference type="EMBL" id="QDQ26155.1"/>
    </source>
</evidence>
<feature type="signal peptide" evidence="1">
    <location>
        <begin position="1"/>
        <end position="28"/>
    </location>
</feature>
<feature type="chain" id="PRO_5022021907" evidence="1">
    <location>
        <begin position="29"/>
        <end position="421"/>
    </location>
</feature>
<dbReference type="PANTHER" id="PTHR43019">
    <property type="entry name" value="SERINE ENDOPROTEASE DEGS"/>
    <property type="match status" value="1"/>
</dbReference>
<name>A0A516SDB8_9NEIS</name>
<dbReference type="PRINTS" id="PR00834">
    <property type="entry name" value="PROTEASES2C"/>
</dbReference>
<dbReference type="InterPro" id="IPR001940">
    <property type="entry name" value="Peptidase_S1C"/>
</dbReference>
<dbReference type="AlphaFoldDB" id="A0A516SDB8"/>
<dbReference type="OrthoDB" id="9766361at2"/>
<dbReference type="PANTHER" id="PTHR43019:SF23">
    <property type="entry name" value="PROTEASE DO-LIKE 5, CHLOROPLASTIC"/>
    <property type="match status" value="1"/>
</dbReference>
<organism evidence="2 3">
    <name type="scientific">Chitinimonas arctica</name>
    <dbReference type="NCBI Taxonomy" id="2594795"/>
    <lineage>
        <taxon>Bacteria</taxon>
        <taxon>Pseudomonadati</taxon>
        <taxon>Pseudomonadota</taxon>
        <taxon>Betaproteobacteria</taxon>
        <taxon>Neisseriales</taxon>
        <taxon>Chitinibacteraceae</taxon>
        <taxon>Chitinimonas</taxon>
    </lineage>
</organism>
<evidence type="ECO:0000256" key="1">
    <source>
        <dbReference type="SAM" id="SignalP"/>
    </source>
</evidence>
<evidence type="ECO:0000313" key="3">
    <source>
        <dbReference type="Proteomes" id="UP000317550"/>
    </source>
</evidence>
<dbReference type="GO" id="GO:0004252">
    <property type="term" value="F:serine-type endopeptidase activity"/>
    <property type="evidence" value="ECO:0007669"/>
    <property type="project" value="InterPro"/>
</dbReference>
<keyword evidence="3" id="KW-1185">Reference proteome</keyword>
<protein>
    <submittedName>
        <fullName evidence="2">Trypsin-like peptidase domain-containing protein</fullName>
    </submittedName>
</protein>
<dbReference type="Gene3D" id="2.40.10.120">
    <property type="match status" value="1"/>
</dbReference>
<dbReference type="RefSeq" id="WP_144277554.1">
    <property type="nucleotide sequence ID" value="NZ_CP041730.1"/>
</dbReference>
<proteinExistence type="predicted"/>
<keyword evidence="1" id="KW-0732">Signal</keyword>
<dbReference type="InterPro" id="IPR009003">
    <property type="entry name" value="Peptidase_S1_PA"/>
</dbReference>
<accession>A0A516SDB8</accession>
<reference evidence="3" key="1">
    <citation type="submission" date="2019-07" db="EMBL/GenBank/DDBJ databases">
        <title>Chitinimonas sp. nov., isolated from Ny-Alesund, arctica soil.</title>
        <authorList>
            <person name="Xu Q."/>
            <person name="Peng F."/>
        </authorList>
    </citation>
    <scope>NUCLEOTIDE SEQUENCE [LARGE SCALE GENOMIC DNA]</scope>
    <source>
        <strain evidence="3">R3-44</strain>
    </source>
</reference>
<dbReference type="GO" id="GO:0006508">
    <property type="term" value="P:proteolysis"/>
    <property type="evidence" value="ECO:0007669"/>
    <property type="project" value="InterPro"/>
</dbReference>
<dbReference type="Pfam" id="PF13365">
    <property type="entry name" value="Trypsin_2"/>
    <property type="match status" value="1"/>
</dbReference>
<gene>
    <name evidence="2" type="ORF">FNU76_07175</name>
</gene>